<keyword evidence="8" id="KW-0472">Membrane</keyword>
<reference evidence="11" key="1">
    <citation type="submission" date="2007-12" db="EMBL/GenBank/DDBJ databases">
        <title>Annotation of Entamoeba dispar SAW760.</title>
        <authorList>
            <person name="Lorenzi H."/>
            <person name="Inman J."/>
            <person name="Schobel S."/>
            <person name="Amedeo P."/>
            <person name="Caler E."/>
        </authorList>
    </citation>
    <scope>NUCLEOTIDE SEQUENCE [LARGE SCALE GENOMIC DNA]</scope>
    <source>
        <strain evidence="11">ATCC PRA-260 / SAW760</strain>
    </source>
</reference>
<evidence type="ECO:0000256" key="8">
    <source>
        <dbReference type="SAM" id="Phobius"/>
    </source>
</evidence>
<evidence type="ECO:0000256" key="3">
    <source>
        <dbReference type="ARBA" id="ARBA00022777"/>
    </source>
</evidence>
<dbReference type="VEuPathDB" id="AmoebaDB:EDI_191400"/>
<keyword evidence="8" id="KW-0812">Transmembrane</keyword>
<evidence type="ECO:0000313" key="11">
    <source>
        <dbReference type="Proteomes" id="UP000008076"/>
    </source>
</evidence>
<dbReference type="SUPFAM" id="SSF57184">
    <property type="entry name" value="Growth factor receptor domain"/>
    <property type="match status" value="1"/>
</dbReference>
<dbReference type="KEGG" id="edi:EDI_191400"/>
<keyword evidence="3 10" id="KW-0418">Kinase</keyword>
<dbReference type="OrthoDB" id="27422at2759"/>
<comment type="catalytic activity">
    <reaction evidence="5">
        <text>L-threonyl-[protein] + ATP = O-phospho-L-threonyl-[protein] + ADP + H(+)</text>
        <dbReference type="Rhea" id="RHEA:46608"/>
        <dbReference type="Rhea" id="RHEA-COMP:11060"/>
        <dbReference type="Rhea" id="RHEA-COMP:11605"/>
        <dbReference type="ChEBI" id="CHEBI:15378"/>
        <dbReference type="ChEBI" id="CHEBI:30013"/>
        <dbReference type="ChEBI" id="CHEBI:30616"/>
        <dbReference type="ChEBI" id="CHEBI:61977"/>
        <dbReference type="ChEBI" id="CHEBI:456216"/>
        <dbReference type="EC" id="2.7.11.1"/>
    </reaction>
</comment>
<evidence type="ECO:0000256" key="1">
    <source>
        <dbReference type="ARBA" id="ARBA00022679"/>
    </source>
</evidence>
<feature type="binding site" evidence="7">
    <location>
        <position position="365"/>
    </location>
    <ligand>
        <name>ATP</name>
        <dbReference type="ChEBI" id="CHEBI:30616"/>
    </ligand>
</feature>
<evidence type="ECO:0000256" key="6">
    <source>
        <dbReference type="ARBA" id="ARBA00048679"/>
    </source>
</evidence>
<dbReference type="InterPro" id="IPR011009">
    <property type="entry name" value="Kinase-like_dom_sf"/>
</dbReference>
<dbReference type="SUPFAM" id="SSF56112">
    <property type="entry name" value="Protein kinase-like (PK-like)"/>
    <property type="match status" value="1"/>
</dbReference>
<dbReference type="InterPro" id="IPR013783">
    <property type="entry name" value="Ig-like_fold"/>
</dbReference>
<evidence type="ECO:0000256" key="7">
    <source>
        <dbReference type="PROSITE-ProRule" id="PRU10141"/>
    </source>
</evidence>
<dbReference type="PROSITE" id="PS00107">
    <property type="entry name" value="PROTEIN_KINASE_ATP"/>
    <property type="match status" value="1"/>
</dbReference>
<dbReference type="Proteomes" id="UP000008076">
    <property type="component" value="Unassembled WGS sequence"/>
</dbReference>
<dbReference type="FunFam" id="3.30.200.20:FF:000034">
    <property type="entry name" value="Kinase suppressor of Ras 1"/>
    <property type="match status" value="1"/>
</dbReference>
<proteinExistence type="predicted"/>
<feature type="domain" description="Protein kinase" evidence="9">
    <location>
        <begin position="338"/>
        <end position="428"/>
    </location>
</feature>
<dbReference type="Gene3D" id="3.30.200.20">
    <property type="entry name" value="Phosphorylase Kinase, domain 1"/>
    <property type="match status" value="1"/>
</dbReference>
<gene>
    <name evidence="10" type="ORF">EDI_191400</name>
</gene>
<dbReference type="EC" id="3.4.21.75" evidence="10"/>
<evidence type="ECO:0000313" key="10">
    <source>
        <dbReference type="EMBL" id="EDR28267.1"/>
    </source>
</evidence>
<dbReference type="EMBL" id="DS548552">
    <property type="protein sequence ID" value="EDR28267.1"/>
    <property type="molecule type" value="Genomic_DNA"/>
</dbReference>
<dbReference type="AlphaFoldDB" id="B0EB28"/>
<dbReference type="PANTHER" id="PTHR45756:SF1">
    <property type="entry name" value="PROTEIN KINASE DOMAIN CONTAINING PROTEIN"/>
    <property type="match status" value="1"/>
</dbReference>
<dbReference type="Pfam" id="PF07714">
    <property type="entry name" value="PK_Tyr_Ser-Thr"/>
    <property type="match status" value="1"/>
</dbReference>
<dbReference type="GO" id="GO:0004252">
    <property type="term" value="F:serine-type endopeptidase activity"/>
    <property type="evidence" value="ECO:0007669"/>
    <property type="project" value="UniProtKB-EC"/>
</dbReference>
<accession>B0EB28</accession>
<evidence type="ECO:0000256" key="2">
    <source>
        <dbReference type="ARBA" id="ARBA00022741"/>
    </source>
</evidence>
<dbReference type="Gene3D" id="2.60.40.10">
    <property type="entry name" value="Immunoglobulins"/>
    <property type="match status" value="1"/>
</dbReference>
<dbReference type="Gene3D" id="2.10.220.10">
    <property type="entry name" value="Hormone Receptor, Insulin-like Growth Factor Receptor 1, Chain A, domain 2"/>
    <property type="match status" value="1"/>
</dbReference>
<keyword evidence="4 7" id="KW-0067">ATP-binding</keyword>
<dbReference type="eggNOG" id="KOG0192">
    <property type="taxonomic scope" value="Eukaryota"/>
</dbReference>
<dbReference type="InterPro" id="IPR001245">
    <property type="entry name" value="Ser-Thr/Tyr_kinase_cat_dom"/>
</dbReference>
<dbReference type="InterPro" id="IPR000719">
    <property type="entry name" value="Prot_kinase_dom"/>
</dbReference>
<dbReference type="InterPro" id="IPR053215">
    <property type="entry name" value="TKL_Ser/Thr_kinase"/>
</dbReference>
<sequence length="428" mass="48600">MMKAGTGCAICKDGFYRKDVDCQECIKNCTKCLDGNSCISCEDNFFLYNGRQCISYDMLTSCKTKTPNGCTLCEDGYVLKTPYCQSCLEVTEHCTSCSTISCYSCEENYVLIGDKCVHYRAIEHCSKSTDSKCSKCDFWYSVSTSGTYCQKQPVVWFIVLICILGSIIVILIIAGVVVLSWYFIKKTNQNKRPDNVHYFFMKDSDIIFEPLTGRSYVVTDKKELHFDKNKDELMIPVGEESTDTINVGNGGKSKLKVQFTVKEDDMAKFQVRIEPEMAILTKGEGCEFKISIKPVCTCKISESIQLVSLDFKQGVIVNEDVLLITETQMSTRLDYDELIMEKQIGEGSFGTVYKGMFRGNSVAIKVMKIPDDDEQMEEFEKEVRMLDKFRSEYIVHFYGAVFIPTKICMVTEFAKFGSLMGMINKKKK</sequence>
<dbReference type="GO" id="GO:0005524">
    <property type="term" value="F:ATP binding"/>
    <property type="evidence" value="ECO:0007669"/>
    <property type="project" value="UniProtKB-UniRule"/>
</dbReference>
<dbReference type="InterPro" id="IPR009030">
    <property type="entry name" value="Growth_fac_rcpt_cys_sf"/>
</dbReference>
<keyword evidence="11" id="KW-1185">Reference proteome</keyword>
<evidence type="ECO:0000256" key="5">
    <source>
        <dbReference type="ARBA" id="ARBA00047899"/>
    </source>
</evidence>
<keyword evidence="2 7" id="KW-0547">Nucleotide-binding</keyword>
<dbReference type="GeneID" id="5880486"/>
<dbReference type="EC" id="2.7.11.1" evidence="10"/>
<dbReference type="InterPro" id="IPR017441">
    <property type="entry name" value="Protein_kinase_ATP_BS"/>
</dbReference>
<evidence type="ECO:0000256" key="4">
    <source>
        <dbReference type="ARBA" id="ARBA00022840"/>
    </source>
</evidence>
<dbReference type="PROSITE" id="PS50011">
    <property type="entry name" value="PROTEIN_KINASE_DOM"/>
    <property type="match status" value="1"/>
</dbReference>
<keyword evidence="1 10" id="KW-0808">Transferase</keyword>
<organism evidence="11">
    <name type="scientific">Entamoeba dispar (strain ATCC PRA-260 / SAW760)</name>
    <dbReference type="NCBI Taxonomy" id="370354"/>
    <lineage>
        <taxon>Eukaryota</taxon>
        <taxon>Amoebozoa</taxon>
        <taxon>Evosea</taxon>
        <taxon>Archamoebae</taxon>
        <taxon>Mastigamoebida</taxon>
        <taxon>Entamoebidae</taxon>
        <taxon>Entamoeba</taxon>
    </lineage>
</organism>
<dbReference type="PANTHER" id="PTHR45756">
    <property type="entry name" value="PALMITOYLTRANSFERASE"/>
    <property type="match status" value="1"/>
</dbReference>
<evidence type="ECO:0000259" key="9">
    <source>
        <dbReference type="PROSITE" id="PS50011"/>
    </source>
</evidence>
<protein>
    <submittedName>
        <fullName evidence="10">Protein serine/threonine kinase, putative</fullName>
        <ecNumber evidence="10">2.7.11.1</ecNumber>
        <ecNumber evidence="10">3.4.21.75</ecNumber>
    </submittedName>
</protein>
<feature type="transmembrane region" description="Helical" evidence="8">
    <location>
        <begin position="154"/>
        <end position="184"/>
    </location>
</feature>
<comment type="catalytic activity">
    <reaction evidence="6">
        <text>L-seryl-[protein] + ATP = O-phospho-L-seryl-[protein] + ADP + H(+)</text>
        <dbReference type="Rhea" id="RHEA:17989"/>
        <dbReference type="Rhea" id="RHEA-COMP:9863"/>
        <dbReference type="Rhea" id="RHEA-COMP:11604"/>
        <dbReference type="ChEBI" id="CHEBI:15378"/>
        <dbReference type="ChEBI" id="CHEBI:29999"/>
        <dbReference type="ChEBI" id="CHEBI:30616"/>
        <dbReference type="ChEBI" id="CHEBI:83421"/>
        <dbReference type="ChEBI" id="CHEBI:456216"/>
        <dbReference type="EC" id="2.7.11.1"/>
    </reaction>
</comment>
<name>B0EB28_ENTDS</name>
<dbReference type="GO" id="GO:0106310">
    <property type="term" value="F:protein serine kinase activity"/>
    <property type="evidence" value="ECO:0007669"/>
    <property type="project" value="RHEA"/>
</dbReference>
<dbReference type="GO" id="GO:0004674">
    <property type="term" value="F:protein serine/threonine kinase activity"/>
    <property type="evidence" value="ECO:0007669"/>
    <property type="project" value="UniProtKB-EC"/>
</dbReference>
<dbReference type="RefSeq" id="XP_001735528.1">
    <property type="nucleotide sequence ID" value="XM_001735476.1"/>
</dbReference>
<keyword evidence="8" id="KW-1133">Transmembrane helix</keyword>
<keyword evidence="10" id="KW-0378">Hydrolase</keyword>